<dbReference type="AlphaFoldDB" id="A0A0D7BKQ8"/>
<protein>
    <submittedName>
        <fullName evidence="2">Uncharacterized protein</fullName>
    </submittedName>
</protein>
<keyword evidence="1" id="KW-0732">Signal</keyword>
<reference evidence="2 3" key="1">
    <citation type="journal article" date="2015" name="Fungal Genet. Biol.">
        <title>Evolution of novel wood decay mechanisms in Agaricales revealed by the genome sequences of Fistulina hepatica and Cylindrobasidium torrendii.</title>
        <authorList>
            <person name="Floudas D."/>
            <person name="Held B.W."/>
            <person name="Riley R."/>
            <person name="Nagy L.G."/>
            <person name="Koehler G."/>
            <person name="Ransdell A.S."/>
            <person name="Younus H."/>
            <person name="Chow J."/>
            <person name="Chiniquy J."/>
            <person name="Lipzen A."/>
            <person name="Tritt A."/>
            <person name="Sun H."/>
            <person name="Haridas S."/>
            <person name="LaButti K."/>
            <person name="Ohm R.A."/>
            <person name="Kues U."/>
            <person name="Blanchette R.A."/>
            <person name="Grigoriev I.V."/>
            <person name="Minto R.E."/>
            <person name="Hibbett D.S."/>
        </authorList>
    </citation>
    <scope>NUCLEOTIDE SEQUENCE [LARGE SCALE GENOMIC DNA]</scope>
    <source>
        <strain evidence="2 3">FP15055 ss-10</strain>
    </source>
</reference>
<proteinExistence type="predicted"/>
<feature type="signal peptide" evidence="1">
    <location>
        <begin position="1"/>
        <end position="21"/>
    </location>
</feature>
<dbReference type="Proteomes" id="UP000054007">
    <property type="component" value="Unassembled WGS sequence"/>
</dbReference>
<name>A0A0D7BKQ8_9AGAR</name>
<gene>
    <name evidence="2" type="ORF">CYLTODRAFT_429660</name>
</gene>
<feature type="chain" id="PRO_5002317081" evidence="1">
    <location>
        <begin position="22"/>
        <end position="150"/>
    </location>
</feature>
<evidence type="ECO:0000256" key="1">
    <source>
        <dbReference type="SAM" id="SignalP"/>
    </source>
</evidence>
<evidence type="ECO:0000313" key="2">
    <source>
        <dbReference type="EMBL" id="KIY71158.1"/>
    </source>
</evidence>
<dbReference type="OrthoDB" id="3915838at2759"/>
<keyword evidence="3" id="KW-1185">Reference proteome</keyword>
<organism evidence="2 3">
    <name type="scientific">Cylindrobasidium torrendii FP15055 ss-10</name>
    <dbReference type="NCBI Taxonomy" id="1314674"/>
    <lineage>
        <taxon>Eukaryota</taxon>
        <taxon>Fungi</taxon>
        <taxon>Dikarya</taxon>
        <taxon>Basidiomycota</taxon>
        <taxon>Agaricomycotina</taxon>
        <taxon>Agaricomycetes</taxon>
        <taxon>Agaricomycetidae</taxon>
        <taxon>Agaricales</taxon>
        <taxon>Marasmiineae</taxon>
        <taxon>Physalacriaceae</taxon>
        <taxon>Cylindrobasidium</taxon>
    </lineage>
</organism>
<dbReference type="EMBL" id="KN880458">
    <property type="protein sequence ID" value="KIY71158.1"/>
    <property type="molecule type" value="Genomic_DNA"/>
</dbReference>
<sequence>MFKISAASFVLMFVANGGVRSQIRTVQDPVFHFYLQDVAGLPALGPEDTSGYFTIGSTISLAYDDGTSKYLNVASNSTASYKALSLDEEATTTNWGLEGDTIITTAPRQLNFLACATDDKEVYNVYLQEGNDTPEGKTCTLVTMHLPCLC</sequence>
<accession>A0A0D7BKQ8</accession>
<evidence type="ECO:0000313" key="3">
    <source>
        <dbReference type="Proteomes" id="UP000054007"/>
    </source>
</evidence>